<name>A0A1V4DFY3_9ENTE</name>
<feature type="region of interest" description="Disordered" evidence="6">
    <location>
        <begin position="402"/>
        <end position="445"/>
    </location>
</feature>
<keyword evidence="3" id="KW-0964">Secreted</keyword>
<evidence type="ECO:0000259" key="8">
    <source>
        <dbReference type="PROSITE" id="PS50847"/>
    </source>
</evidence>
<keyword evidence="7" id="KW-1133">Transmembrane helix</keyword>
<dbReference type="AlphaFoldDB" id="A0A1V4DFY3"/>
<feature type="compositionally biased region" description="Pro residues" evidence="6">
    <location>
        <begin position="425"/>
        <end position="439"/>
    </location>
</feature>
<keyword evidence="7" id="KW-0812">Transmembrane</keyword>
<evidence type="ECO:0000256" key="1">
    <source>
        <dbReference type="ARBA" id="ARBA00007257"/>
    </source>
</evidence>
<comment type="similarity">
    <text evidence="1">Belongs to the serine-aspartate repeat-containing protein (SDr) family.</text>
</comment>
<proteinExistence type="inferred from homology"/>
<reference evidence="9 10" key="1">
    <citation type="submission" date="2017-02" db="EMBL/GenBank/DDBJ databases">
        <title>Vagococcus cremeus sp. nov., isolated from the small intestine of a marten, Martes flavigula.</title>
        <authorList>
            <person name="Tak E.J."/>
            <person name="Bae J.-W."/>
        </authorList>
    </citation>
    <scope>NUCLEOTIDE SEQUENCE [LARGE SCALE GENOMIC DNA]</scope>
    <source>
        <strain evidence="9 10">D7T301</strain>
    </source>
</reference>
<keyword evidence="10" id="KW-1185">Reference proteome</keyword>
<dbReference type="RefSeq" id="WP_079345871.1">
    <property type="nucleotide sequence ID" value="NZ_MVAB01000001.1"/>
</dbReference>
<sequence>MNLVKSKLVTLFLMLFLVLPTLLSGVVAVNAATVKGSPENPSLTILKKEQEPGTKPGEEGTGLPGQNAEGTPVKDVTFTLKKTHHFDPTTDTWTEVSGDDAVEITAVTNEEGLAVFNKDNGLELGRYEVRETAGPDHVILNKEAFTVDVPMTSKDGKDLNYDVHVYPKNETVRGDVELIKKDDTGTLLTGVVFNLFNADGTKAKDSEGKEFPDLTTKTDGKVAVSGLAAGKYFFREVSTLPGLAINLSKLEFEVKKDAEGQKVVVEWTEDDKYLSAKDNKAELINYKKPEIKKDVEDKEHHDVDREAEYKYNLTIKTPNDIDKYALLGVTDTLDDRLEYTGNWEVTGTTKDNIEFTQEGQTLVWEVKDLSKLTPGQDVKVTFTSKIKKDAVLKPEEMATGIPNKAKLDFDNNKGSYTKPKNPNDPNLPPTTPEEPPVTPPVTVRPKDGGLKVLKVDKNNHALFLEGAEFKLTTDKEGKNVVDATETSIRVNGEEFTGKLEDIATDKEGQISITGLTPGTYYLHETKAPTYQAEEGVEKPYRLLTKPLEVVVQDTVNDKEVTVENSKSGWDLPTTGGMGTLLFTLGGLSFMFMAFVLIFKRDKKAA</sequence>
<protein>
    <recommendedName>
        <fullName evidence="8">Gram-positive cocci surface proteins LPxTG domain-containing protein</fullName>
    </recommendedName>
</protein>
<dbReference type="NCBIfam" id="TIGR01167">
    <property type="entry name" value="LPXTG_anchor"/>
    <property type="match status" value="1"/>
</dbReference>
<dbReference type="NCBIfam" id="NF033902">
    <property type="entry name" value="iso_D2_wall_anc"/>
    <property type="match status" value="1"/>
</dbReference>
<dbReference type="Gene3D" id="2.60.40.10">
    <property type="entry name" value="Immunoglobulins"/>
    <property type="match status" value="3"/>
</dbReference>
<keyword evidence="4" id="KW-0732">Signal</keyword>
<dbReference type="InterPro" id="IPR041033">
    <property type="entry name" value="SpaA_PFL_dom_1"/>
</dbReference>
<dbReference type="InterPro" id="IPR013783">
    <property type="entry name" value="Ig-like_fold"/>
</dbReference>
<dbReference type="EMBL" id="MVAB01000001">
    <property type="protein sequence ID" value="OPF87392.1"/>
    <property type="molecule type" value="Genomic_DNA"/>
</dbReference>
<dbReference type="Gene3D" id="2.60.40.740">
    <property type="match status" value="1"/>
</dbReference>
<dbReference type="InterPro" id="IPR048052">
    <property type="entry name" value="FM1-like"/>
</dbReference>
<evidence type="ECO:0000256" key="2">
    <source>
        <dbReference type="ARBA" id="ARBA00022512"/>
    </source>
</evidence>
<feature type="transmembrane region" description="Helical" evidence="7">
    <location>
        <begin position="575"/>
        <end position="598"/>
    </location>
</feature>
<evidence type="ECO:0000256" key="7">
    <source>
        <dbReference type="SAM" id="Phobius"/>
    </source>
</evidence>
<evidence type="ECO:0000256" key="3">
    <source>
        <dbReference type="ARBA" id="ARBA00022525"/>
    </source>
</evidence>
<gene>
    <name evidence="9" type="ORF">BW731_03810</name>
</gene>
<dbReference type="InterPro" id="IPR019931">
    <property type="entry name" value="LPXTG_anchor"/>
</dbReference>
<feature type="compositionally biased region" description="Basic and acidic residues" evidence="6">
    <location>
        <begin position="46"/>
        <end position="58"/>
    </location>
</feature>
<organism evidence="9 10">
    <name type="scientific">Vagococcus martis</name>
    <dbReference type="NCBI Taxonomy" id="1768210"/>
    <lineage>
        <taxon>Bacteria</taxon>
        <taxon>Bacillati</taxon>
        <taxon>Bacillota</taxon>
        <taxon>Bacilli</taxon>
        <taxon>Lactobacillales</taxon>
        <taxon>Enterococcaceae</taxon>
        <taxon>Vagococcus</taxon>
    </lineage>
</organism>
<evidence type="ECO:0000313" key="10">
    <source>
        <dbReference type="Proteomes" id="UP000189970"/>
    </source>
</evidence>
<evidence type="ECO:0000256" key="6">
    <source>
        <dbReference type="SAM" id="MobiDB-lite"/>
    </source>
</evidence>
<dbReference type="Pfam" id="PF16555">
    <property type="entry name" value="GramPos_pilinD1"/>
    <property type="match status" value="1"/>
</dbReference>
<feature type="domain" description="Gram-positive cocci surface proteins LPxTG" evidence="8">
    <location>
        <begin position="571"/>
        <end position="605"/>
    </location>
</feature>
<comment type="caution">
    <text evidence="9">The sequence shown here is derived from an EMBL/GenBank/DDBJ whole genome shotgun (WGS) entry which is preliminary data.</text>
</comment>
<dbReference type="Proteomes" id="UP000189970">
    <property type="component" value="Unassembled WGS sequence"/>
</dbReference>
<dbReference type="InterPro" id="IPR032364">
    <property type="entry name" value="GramPos_pilinD1_N"/>
</dbReference>
<keyword evidence="7" id="KW-0472">Membrane</keyword>
<dbReference type="Pfam" id="PF17802">
    <property type="entry name" value="SpaA"/>
    <property type="match status" value="2"/>
</dbReference>
<dbReference type="PROSITE" id="PS50847">
    <property type="entry name" value="GRAM_POS_ANCHORING"/>
    <property type="match status" value="1"/>
</dbReference>
<dbReference type="NCBIfam" id="TIGR04226">
    <property type="entry name" value="RrgB_K2N_iso_D2"/>
    <property type="match status" value="1"/>
</dbReference>
<accession>A0A1V4DFY3</accession>
<keyword evidence="2" id="KW-0134">Cell wall</keyword>
<evidence type="ECO:0000313" key="9">
    <source>
        <dbReference type="EMBL" id="OPF87392.1"/>
    </source>
</evidence>
<dbReference type="PANTHER" id="PTHR36108">
    <property type="entry name" value="COLOSSIN-B-RELATED"/>
    <property type="match status" value="1"/>
</dbReference>
<feature type="region of interest" description="Disordered" evidence="6">
    <location>
        <begin position="38"/>
        <end position="72"/>
    </location>
</feature>
<evidence type="ECO:0000256" key="4">
    <source>
        <dbReference type="ARBA" id="ARBA00022729"/>
    </source>
</evidence>
<evidence type="ECO:0000256" key="5">
    <source>
        <dbReference type="ARBA" id="ARBA00023088"/>
    </source>
</evidence>
<dbReference type="InterPro" id="IPR026466">
    <property type="entry name" value="Fim_isopep_form_D2_dom"/>
</dbReference>
<keyword evidence="5" id="KW-0572">Peptidoglycan-anchor</keyword>
<dbReference type="PANTHER" id="PTHR36108:SF13">
    <property type="entry name" value="COLOSSIN-B-RELATED"/>
    <property type="match status" value="1"/>
</dbReference>